<dbReference type="GO" id="GO:0000428">
    <property type="term" value="C:DNA-directed RNA polymerase complex"/>
    <property type="evidence" value="ECO:0007669"/>
    <property type="project" value="UniProtKB-KW"/>
</dbReference>
<sequence length="105" mass="12202">MSFKNSRAERSTITRDTVDLESETGNIYETIAILSKRANKINVDLKEELTQKLQEFASSTDNLEEIFENREQIEISRFYERLPKPAAMAIDELERGKLFVKSIEE</sequence>
<keyword evidence="4" id="KW-1185">Reference proteome</keyword>
<dbReference type="GO" id="GO:0003899">
    <property type="term" value="F:DNA-directed RNA polymerase activity"/>
    <property type="evidence" value="ECO:0007669"/>
    <property type="project" value="InterPro"/>
</dbReference>
<organism evidence="3 4">
    <name type="scientific">Brumimicrobium salinarum</name>
    <dbReference type="NCBI Taxonomy" id="2058658"/>
    <lineage>
        <taxon>Bacteria</taxon>
        <taxon>Pseudomonadati</taxon>
        <taxon>Bacteroidota</taxon>
        <taxon>Flavobacteriia</taxon>
        <taxon>Flavobacteriales</taxon>
        <taxon>Crocinitomicaceae</taxon>
        <taxon>Brumimicrobium</taxon>
    </lineage>
</organism>
<dbReference type="EMBL" id="PJNI01000002">
    <property type="protein sequence ID" value="PKR81562.1"/>
    <property type="molecule type" value="Genomic_DNA"/>
</dbReference>
<dbReference type="Proteomes" id="UP000236654">
    <property type="component" value="Unassembled WGS sequence"/>
</dbReference>
<comment type="caution">
    <text evidence="3">The sequence shown here is derived from an EMBL/GenBank/DDBJ whole genome shotgun (WGS) entry which is preliminary data.</text>
</comment>
<proteinExistence type="predicted"/>
<keyword evidence="2" id="KW-0804">Transcription</keyword>
<dbReference type="RefSeq" id="WP_101333576.1">
    <property type="nucleotide sequence ID" value="NZ_PJNI01000002.1"/>
</dbReference>
<dbReference type="AlphaFoldDB" id="A0A2I0R4P4"/>
<name>A0A2I0R4P4_9FLAO</name>
<evidence type="ECO:0000313" key="3">
    <source>
        <dbReference type="EMBL" id="PKR81562.1"/>
    </source>
</evidence>
<reference evidence="3 4" key="1">
    <citation type="submission" date="2017-12" db="EMBL/GenBank/DDBJ databases">
        <title>The draft genome sequence of Brumimicrobium saltpan LHR20.</title>
        <authorList>
            <person name="Do Z.-J."/>
            <person name="Luo H.-R."/>
        </authorList>
    </citation>
    <scope>NUCLEOTIDE SEQUENCE [LARGE SCALE GENOMIC DNA]</scope>
    <source>
        <strain evidence="3 4">LHR20</strain>
    </source>
</reference>
<accession>A0A2I0R4P4</accession>
<gene>
    <name evidence="3" type="ORF">CW751_03290</name>
</gene>
<evidence type="ECO:0000313" key="4">
    <source>
        <dbReference type="Proteomes" id="UP000236654"/>
    </source>
</evidence>
<dbReference type="OrthoDB" id="9429628at2"/>
<keyword evidence="1" id="KW-0240">DNA-directed RNA polymerase</keyword>
<evidence type="ECO:0000256" key="2">
    <source>
        <dbReference type="ARBA" id="ARBA00023163"/>
    </source>
</evidence>
<dbReference type="SMART" id="SM01409">
    <property type="entry name" value="RNA_pol_Rpb6"/>
    <property type="match status" value="1"/>
</dbReference>
<protein>
    <submittedName>
        <fullName evidence="3">RNA polymerase Rpb6</fullName>
    </submittedName>
</protein>
<dbReference type="GO" id="GO:0003677">
    <property type="term" value="F:DNA binding"/>
    <property type="evidence" value="ECO:0007669"/>
    <property type="project" value="InterPro"/>
</dbReference>
<dbReference type="Pfam" id="PF01192">
    <property type="entry name" value="RNA_pol_Rpb6"/>
    <property type="match status" value="1"/>
</dbReference>
<evidence type="ECO:0000256" key="1">
    <source>
        <dbReference type="ARBA" id="ARBA00022478"/>
    </source>
</evidence>
<dbReference type="GO" id="GO:0006351">
    <property type="term" value="P:DNA-templated transcription"/>
    <property type="evidence" value="ECO:0007669"/>
    <property type="project" value="InterPro"/>
</dbReference>
<dbReference type="InterPro" id="IPR006110">
    <property type="entry name" value="Pol_omega/Rpo6/RPB6"/>
</dbReference>